<organism evidence="2 3">
    <name type="scientific">Pseudocohnilembus persalinus</name>
    <name type="common">Ciliate</name>
    <dbReference type="NCBI Taxonomy" id="266149"/>
    <lineage>
        <taxon>Eukaryota</taxon>
        <taxon>Sar</taxon>
        <taxon>Alveolata</taxon>
        <taxon>Ciliophora</taxon>
        <taxon>Intramacronucleata</taxon>
        <taxon>Oligohymenophorea</taxon>
        <taxon>Scuticociliatia</taxon>
        <taxon>Philasterida</taxon>
        <taxon>Pseudocohnilembidae</taxon>
        <taxon>Pseudocohnilembus</taxon>
    </lineage>
</organism>
<dbReference type="Gene3D" id="2.40.320.10">
    <property type="entry name" value="Hypothetical Protein Pfu-838710-001"/>
    <property type="match status" value="1"/>
</dbReference>
<dbReference type="SUPFAM" id="SSF55154">
    <property type="entry name" value="CYTH-like phosphatases"/>
    <property type="match status" value="1"/>
</dbReference>
<name>A0A0V0QYA7_PSEPJ</name>
<proteinExistence type="predicted"/>
<dbReference type="InterPro" id="IPR038727">
    <property type="entry name" value="NadR/Ttd14_AAA_dom"/>
</dbReference>
<dbReference type="GO" id="GO:0070300">
    <property type="term" value="F:phosphatidic acid binding"/>
    <property type="evidence" value="ECO:0007669"/>
    <property type="project" value="TreeGrafter"/>
</dbReference>
<protein>
    <submittedName>
        <fullName evidence="2">p-loop containing nucleoside triphosphate hydrolase</fullName>
    </submittedName>
</protein>
<dbReference type="EMBL" id="LDAU01000084">
    <property type="protein sequence ID" value="KRX07331.1"/>
    <property type="molecule type" value="Genomic_DNA"/>
</dbReference>
<dbReference type="Gene3D" id="3.40.50.300">
    <property type="entry name" value="P-loop containing nucleotide triphosphate hydrolases"/>
    <property type="match status" value="1"/>
</dbReference>
<gene>
    <name evidence="2" type="ORF">PPERSA_06946</name>
</gene>
<evidence type="ECO:0000313" key="2">
    <source>
        <dbReference type="EMBL" id="KRX07331.1"/>
    </source>
</evidence>
<sequence length="372" mass="42046">MQGEENPIYRICLTGGPCAGKTTALNQLKDHLSQKGFKVFVVPEVPTLTMEGGGMIVMGGLSQEKICQFQGLLMKAQMDLEDYFYNLAVLAGKPSVILYDRGVMDPKAYMDEPTWQAVLDLYNYNSVYLRDKRYQVVLHMVTAADGAEKFYTLENNAARYEDAPTARIVDKNLQNAWAGHPHHIFIDNSGDGFEAKIKNTIHAVEKYIGLANAKSFQKKFTVKSVNIPSDQKYQTFDVEESYVKPTDGAENQYLRKRGTNGAYSYTFTQVFKNEDGTKRVVKSNITAKQYVKYGLSADEGYVILKKERISFIYNGQSYILDKFVDSKGKQQHILKVETASNDVKFEIPSWIQVGEDVSENPEYSNSLLARKQ</sequence>
<dbReference type="AlphaFoldDB" id="A0A0V0QYA7"/>
<feature type="domain" description="NadR/Ttd14 AAA" evidence="1">
    <location>
        <begin position="10"/>
        <end position="192"/>
    </location>
</feature>
<dbReference type="GO" id="GO:0005525">
    <property type="term" value="F:GTP binding"/>
    <property type="evidence" value="ECO:0007669"/>
    <property type="project" value="TreeGrafter"/>
</dbReference>
<dbReference type="Pfam" id="PF13521">
    <property type="entry name" value="AAA_28"/>
    <property type="match status" value="1"/>
</dbReference>
<accession>A0A0V0QYA7</accession>
<evidence type="ECO:0000313" key="3">
    <source>
        <dbReference type="Proteomes" id="UP000054937"/>
    </source>
</evidence>
<keyword evidence="3" id="KW-1185">Reference proteome</keyword>
<dbReference type="GO" id="GO:0016787">
    <property type="term" value="F:hydrolase activity"/>
    <property type="evidence" value="ECO:0007669"/>
    <property type="project" value="UniProtKB-KW"/>
</dbReference>
<dbReference type="GO" id="GO:0035091">
    <property type="term" value="F:phosphatidylinositol binding"/>
    <property type="evidence" value="ECO:0007669"/>
    <property type="project" value="TreeGrafter"/>
</dbReference>
<dbReference type="InterPro" id="IPR033469">
    <property type="entry name" value="CYTH-like_dom_sf"/>
</dbReference>
<dbReference type="SUPFAM" id="SSF52540">
    <property type="entry name" value="P-loop containing nucleoside triphosphate hydrolases"/>
    <property type="match status" value="1"/>
</dbReference>
<comment type="caution">
    <text evidence="2">The sequence shown here is derived from an EMBL/GenBank/DDBJ whole genome shotgun (WGS) entry which is preliminary data.</text>
</comment>
<dbReference type="InParanoid" id="A0A0V0QYA7"/>
<dbReference type="OrthoDB" id="6375174at2759"/>
<reference evidence="2 3" key="1">
    <citation type="journal article" date="2015" name="Sci. Rep.">
        <title>Genome of the facultative scuticociliatosis pathogen Pseudocohnilembus persalinus provides insight into its virulence through horizontal gene transfer.</title>
        <authorList>
            <person name="Xiong J."/>
            <person name="Wang G."/>
            <person name="Cheng J."/>
            <person name="Tian M."/>
            <person name="Pan X."/>
            <person name="Warren A."/>
            <person name="Jiang C."/>
            <person name="Yuan D."/>
            <person name="Miao W."/>
        </authorList>
    </citation>
    <scope>NUCLEOTIDE SEQUENCE [LARGE SCALE GENOMIC DNA]</scope>
    <source>
        <strain evidence="2">36N120E</strain>
    </source>
</reference>
<dbReference type="InterPro" id="IPR053227">
    <property type="entry name" value="TRPL-trafficking_regulator"/>
</dbReference>
<dbReference type="PANTHER" id="PTHR34932:SF1">
    <property type="entry name" value="TRPL TRANSLOCATION DEFECT PROTEIN 14"/>
    <property type="match status" value="1"/>
</dbReference>
<dbReference type="InterPro" id="IPR027417">
    <property type="entry name" value="P-loop_NTPase"/>
</dbReference>
<dbReference type="OMA" id="DPCHPRC"/>
<dbReference type="Proteomes" id="UP000054937">
    <property type="component" value="Unassembled WGS sequence"/>
</dbReference>
<evidence type="ECO:0000259" key="1">
    <source>
        <dbReference type="Pfam" id="PF13521"/>
    </source>
</evidence>
<keyword evidence="2" id="KW-0378">Hydrolase</keyword>
<dbReference type="PANTHER" id="PTHR34932">
    <property type="entry name" value="TRPL TRANSLOCATION DEFECT PROTEIN 14"/>
    <property type="match status" value="1"/>
</dbReference>